<evidence type="ECO:0008006" key="4">
    <source>
        <dbReference type="Google" id="ProtNLM"/>
    </source>
</evidence>
<feature type="transmembrane region" description="Helical" evidence="1">
    <location>
        <begin position="12"/>
        <end position="35"/>
    </location>
</feature>
<evidence type="ECO:0000313" key="3">
    <source>
        <dbReference type="Proteomes" id="UP000283634"/>
    </source>
</evidence>
<evidence type="ECO:0000313" key="2">
    <source>
        <dbReference type="EMBL" id="RNF07637.1"/>
    </source>
</evidence>
<keyword evidence="1" id="KW-0472">Membrane</keyword>
<feature type="transmembrane region" description="Helical" evidence="1">
    <location>
        <begin position="559"/>
        <end position="581"/>
    </location>
</feature>
<feature type="transmembrane region" description="Helical" evidence="1">
    <location>
        <begin position="520"/>
        <end position="538"/>
    </location>
</feature>
<comment type="caution">
    <text evidence="2">The sequence shown here is derived from an EMBL/GenBank/DDBJ whole genome shotgun (WGS) entry which is preliminary data.</text>
</comment>
<feature type="transmembrane region" description="Helical" evidence="1">
    <location>
        <begin position="593"/>
        <end position="611"/>
    </location>
</feature>
<keyword evidence="1" id="KW-0812">Transmembrane</keyword>
<organism evidence="2 3">
    <name type="scientific">Trypanosoma rangeli</name>
    <dbReference type="NCBI Taxonomy" id="5698"/>
    <lineage>
        <taxon>Eukaryota</taxon>
        <taxon>Discoba</taxon>
        <taxon>Euglenozoa</taxon>
        <taxon>Kinetoplastea</taxon>
        <taxon>Metakinetoplastina</taxon>
        <taxon>Trypanosomatida</taxon>
        <taxon>Trypanosomatidae</taxon>
        <taxon>Trypanosoma</taxon>
        <taxon>Herpetosoma</taxon>
    </lineage>
</organism>
<sequence>MPFVLQEKELLPIFGAGAAALMLVFFIQVVVAVVYRVGAKIHCIQWHYLGCLCFPVFWMVSLRTGLTFYITTVALGLAMVSGATSWKNGLVPFLLSFVLIGVCVPQLSHNVHLEIPVDTMTWVSRYYGLVAVWPSHRAVGPRHLFVVYDGVTLVQLPCKMQMTHLAAHEDSGGSEVFTRSLVSLADHTRIYALEGCTKAASRDRRTMHRITLLGANARMEDITIRCKLPAPNKTHTDDSNVRCLSLTSDVLLVNVQVELYDGNGHLTSSQSIRRAEGCVDALEQLHQLNEFVSSDTGSLVVCFPRLGGHAMLRLLEDRGVAPPALKEQVPYSIRWLWHMPRVLQSTQEQVTYVVERVLLAGTSVATAKLFEWAVAARGAFLCVVKKTIPYAIVGLENVEVVIMGVYCSATRNAQLFFCNVSSHQYADDQRYVLGVQIGNISCEAFRWASDKLDFVPGLWGAYNWALKAEWKLTVLCVKSLGAGVMLFHRALALPVCRAMNLAARSFATRLRHLAPSLAEFFGLSALRGFLGSSAIFLWRAELYLLVLEWKLICQALYCLLTWFTMPLGPGFNLACGIFGWVQYTWGLYTTTTLSAHVFVALLQTLFTLVALQNELRNITMRECERCPAFLRRYAGGEFVMMLWAFARVHSMITISYVGVHFMQLCMLLGLSALPFFAKVYNLALYVGFPCVSSHLCLMFFTKDPGRRGVVFLSAVKGLLVIVVDRTIGNLVAHILREVFFLAAGALLLAGVYFAWQWGLHIRVAEVYRRLQSDDVAARQRAGVVEEAPEAEEPHASKTT</sequence>
<dbReference type="EMBL" id="MKGL01000082">
    <property type="protein sequence ID" value="RNF07637.1"/>
    <property type="molecule type" value="Genomic_DNA"/>
</dbReference>
<dbReference type="GeneID" id="40327167"/>
<gene>
    <name evidence="2" type="ORF">TraAM80_03234</name>
</gene>
<dbReference type="RefSeq" id="XP_029239940.1">
    <property type="nucleotide sequence ID" value="XM_029380211.1"/>
</dbReference>
<evidence type="ECO:0000256" key="1">
    <source>
        <dbReference type="SAM" id="Phobius"/>
    </source>
</evidence>
<accession>A0A3R7L4T2</accession>
<feature type="transmembrane region" description="Helical" evidence="1">
    <location>
        <begin position="739"/>
        <end position="759"/>
    </location>
</feature>
<proteinExistence type="predicted"/>
<dbReference type="VEuPathDB" id="TriTrypDB:TRSC58_03462"/>
<keyword evidence="3" id="KW-1185">Reference proteome</keyword>
<keyword evidence="1" id="KW-1133">Transmembrane helix</keyword>
<dbReference type="Proteomes" id="UP000283634">
    <property type="component" value="Unassembled WGS sequence"/>
</dbReference>
<dbReference type="OrthoDB" id="273623at2759"/>
<feature type="transmembrane region" description="Helical" evidence="1">
    <location>
        <begin position="682"/>
        <end position="701"/>
    </location>
</feature>
<reference evidence="2 3" key="1">
    <citation type="journal article" date="2018" name="BMC Genomics">
        <title>Genomic comparison of Trypanosoma conorhini and Trypanosoma rangeli to Trypanosoma cruzi strains of high and low virulence.</title>
        <authorList>
            <person name="Bradwell K.R."/>
            <person name="Koparde V.N."/>
            <person name="Matveyev A.V."/>
            <person name="Serrano M.G."/>
            <person name="Alves J.M."/>
            <person name="Parikh H."/>
            <person name="Huang B."/>
            <person name="Lee V."/>
            <person name="Espinosa-Alvarez O."/>
            <person name="Ortiz P.A."/>
            <person name="Costa-Martins A.G."/>
            <person name="Teixeira M.M."/>
            <person name="Buck G.A."/>
        </authorList>
    </citation>
    <scope>NUCLEOTIDE SEQUENCE [LARGE SCALE GENOMIC DNA]</scope>
    <source>
        <strain evidence="2 3">AM80</strain>
    </source>
</reference>
<feature type="transmembrane region" description="Helical" evidence="1">
    <location>
        <begin position="708"/>
        <end position="727"/>
    </location>
</feature>
<dbReference type="AlphaFoldDB" id="A0A3R7L4T2"/>
<dbReference type="OMA" id="FMWALEK"/>
<name>A0A3R7L4T2_TRYRA</name>
<protein>
    <recommendedName>
        <fullName evidence="4">Transmembrane protein</fullName>
    </recommendedName>
</protein>
<feature type="transmembrane region" description="Helical" evidence="1">
    <location>
        <begin position="42"/>
        <end position="60"/>
    </location>
</feature>